<organism evidence="3 4">
    <name type="scientific">Pseudoalteromonas carrageenovora IAM 12662</name>
    <dbReference type="NCBI Taxonomy" id="1314868"/>
    <lineage>
        <taxon>Bacteria</taxon>
        <taxon>Pseudomonadati</taxon>
        <taxon>Pseudomonadota</taxon>
        <taxon>Gammaproteobacteria</taxon>
        <taxon>Alteromonadales</taxon>
        <taxon>Pseudoalteromonadaceae</taxon>
        <taxon>Pseudoalteromonas</taxon>
    </lineage>
</organism>
<dbReference type="RefSeq" id="WP_058549088.1">
    <property type="nucleotide sequence ID" value="NZ_AQGW01000020.1"/>
</dbReference>
<dbReference type="AlphaFoldDB" id="A0A2K4X8Y0"/>
<name>A0A2K4X8Y0_PSEVC</name>
<reference evidence="2 5" key="1">
    <citation type="submission" date="2015-06" db="EMBL/GenBank/DDBJ databases">
        <title>Genome sequence of Pseudoalteromonas carrageenovora.</title>
        <authorList>
            <person name="Xie B.-B."/>
            <person name="Rong J.-C."/>
            <person name="Qin Q.-L."/>
            <person name="Zhang Y.-Z."/>
        </authorList>
    </citation>
    <scope>NUCLEOTIDE SEQUENCE [LARGE SCALE GENOMIC DNA]</scope>
    <source>
        <strain evidence="2 5">IAM 12662</strain>
    </source>
</reference>
<dbReference type="InterPro" id="IPR007296">
    <property type="entry name" value="DUF403"/>
</dbReference>
<gene>
    <name evidence="3" type="ORF">PCAR9_A21216</name>
    <name evidence="2" type="ORF">PCARR_a1391</name>
</gene>
<dbReference type="EMBL" id="LT965928">
    <property type="protein sequence ID" value="SOU40763.1"/>
    <property type="molecule type" value="Genomic_DNA"/>
</dbReference>
<dbReference type="EMBL" id="AQGW01000020">
    <property type="protein sequence ID" value="MBE0383098.1"/>
    <property type="molecule type" value="Genomic_DNA"/>
</dbReference>
<dbReference type="GeneID" id="93663423"/>
<dbReference type="Proteomes" id="UP000615003">
    <property type="component" value="Unassembled WGS sequence"/>
</dbReference>
<evidence type="ECO:0000313" key="3">
    <source>
        <dbReference type="EMBL" id="SOU40763.1"/>
    </source>
</evidence>
<evidence type="ECO:0000259" key="1">
    <source>
        <dbReference type="Pfam" id="PF04168"/>
    </source>
</evidence>
<dbReference type="PANTHER" id="PTHR34595">
    <property type="entry name" value="BLR5612 PROTEIN"/>
    <property type="match status" value="1"/>
</dbReference>
<evidence type="ECO:0000313" key="5">
    <source>
        <dbReference type="Proteomes" id="UP000615003"/>
    </source>
</evidence>
<dbReference type="PANTHER" id="PTHR34595:SF7">
    <property type="entry name" value="SLL1039 PROTEIN"/>
    <property type="match status" value="1"/>
</dbReference>
<protein>
    <recommendedName>
        <fullName evidence="1">DUF403 domain-containing protein</fullName>
    </recommendedName>
</protein>
<dbReference type="InterPro" id="IPR051680">
    <property type="entry name" value="ATP-dep_Glu-Cys_Ligase-2"/>
</dbReference>
<proteinExistence type="predicted"/>
<feature type="domain" description="DUF403" evidence="1">
    <location>
        <begin position="1"/>
        <end position="304"/>
    </location>
</feature>
<sequence length="309" mass="35786">MLSRVGETLYWVARYVERAENVARLINVNNMLMMDLPKGVCTGWEPLIDIIGARKAYQENHTDYSEQKALRYLLVGSDNNSSILNSIISARESARTIRDVIPRDVWEEINSLYYYVKDNQKEGLTKRGRFAYLKQIIESAHLIFGALDATINHDHGFTFIRFGSLIERADMTSRILDIRSETLITSDEAKPFENIQWISLLRSLSAYQMYRQEMGVRVQRSDVLEFVMHSEVFPRSIMFCLMELKKQVSVLPNSKGIIDLIEIAIKELKSEEVRQLKNGFLHKYIDQIQIELAGIHNELAQTYFLKPAE</sequence>
<accession>A0A2K4X8Y0</accession>
<evidence type="ECO:0000313" key="2">
    <source>
        <dbReference type="EMBL" id="MBE0383098.1"/>
    </source>
</evidence>
<dbReference type="Pfam" id="PF04168">
    <property type="entry name" value="Alpha-E"/>
    <property type="match status" value="1"/>
</dbReference>
<dbReference type="Proteomes" id="UP000238288">
    <property type="component" value="Chromosome PCAR9a"/>
</dbReference>
<evidence type="ECO:0000313" key="4">
    <source>
        <dbReference type="Proteomes" id="UP000238288"/>
    </source>
</evidence>
<keyword evidence="5" id="KW-1185">Reference proteome</keyword>
<dbReference type="OrthoDB" id="9803532at2"/>
<reference evidence="3 4" key="2">
    <citation type="submission" date="2017-11" db="EMBL/GenBank/DDBJ databases">
        <authorList>
            <person name="Han C.G."/>
        </authorList>
    </citation>
    <scope>NUCLEOTIDE SEQUENCE [LARGE SCALE GENOMIC DNA]</scope>
    <source>
        <strain evidence="4">ATCC 43555</strain>
        <strain evidence="3">ATCC43555</strain>
    </source>
</reference>